<keyword evidence="8" id="KW-1185">Reference proteome</keyword>
<keyword evidence="5" id="KW-0143">Chaperone</keyword>
<keyword evidence="4 6" id="KW-1005">Bacterial flagellum biogenesis</keyword>
<dbReference type="SUPFAM" id="SSF101116">
    <property type="entry name" value="Flagellar export chaperone FliS"/>
    <property type="match status" value="1"/>
</dbReference>
<evidence type="ECO:0000256" key="1">
    <source>
        <dbReference type="ARBA" id="ARBA00004514"/>
    </source>
</evidence>
<dbReference type="InterPro" id="IPR003713">
    <property type="entry name" value="FliS"/>
</dbReference>
<sequence>MESREVYGQQHIVPGNSGAGAYARVGLESGVMSADPHQLIVLLFDGAESCIRNARIHVEMGAIAERGRSISRAVDIINQGLLAALDMERGGEISANLARIYDYIIRLLLEANVRVDVTLLDQAEHLLQEISSAWRELAVTLRKE</sequence>
<organism evidence="7 8">
    <name type="scientific">Halioglobus japonicus</name>
    <dbReference type="NCBI Taxonomy" id="930805"/>
    <lineage>
        <taxon>Bacteria</taxon>
        <taxon>Pseudomonadati</taxon>
        <taxon>Pseudomonadota</taxon>
        <taxon>Gammaproteobacteria</taxon>
        <taxon>Cellvibrionales</taxon>
        <taxon>Halieaceae</taxon>
        <taxon>Halioglobus</taxon>
    </lineage>
</organism>
<evidence type="ECO:0000256" key="4">
    <source>
        <dbReference type="ARBA" id="ARBA00022795"/>
    </source>
</evidence>
<proteinExistence type="inferred from homology"/>
<evidence type="ECO:0000313" key="8">
    <source>
        <dbReference type="Proteomes" id="UP000235162"/>
    </source>
</evidence>
<evidence type="ECO:0000313" key="7">
    <source>
        <dbReference type="EMBL" id="PLW86097.1"/>
    </source>
</evidence>
<dbReference type="Proteomes" id="UP000235162">
    <property type="component" value="Unassembled WGS sequence"/>
</dbReference>
<keyword evidence="7" id="KW-0969">Cilium</keyword>
<dbReference type="NCBIfam" id="TIGR00208">
    <property type="entry name" value="fliS"/>
    <property type="match status" value="1"/>
</dbReference>
<dbReference type="Pfam" id="PF02561">
    <property type="entry name" value="FliS"/>
    <property type="match status" value="1"/>
</dbReference>
<keyword evidence="7" id="KW-0282">Flagellum</keyword>
<protein>
    <recommendedName>
        <fullName evidence="6">Flagellar secretion chaperone FliS</fullName>
    </recommendedName>
</protein>
<evidence type="ECO:0000256" key="3">
    <source>
        <dbReference type="ARBA" id="ARBA00022490"/>
    </source>
</evidence>
<dbReference type="InterPro" id="IPR036584">
    <property type="entry name" value="FliS_sf"/>
</dbReference>
<reference evidence="7 8" key="1">
    <citation type="submission" date="2018-01" db="EMBL/GenBank/DDBJ databases">
        <title>The draft genome sequence of Halioglobus japonicus S1-36.</title>
        <authorList>
            <person name="Du Z.-J."/>
            <person name="Shi M.-J."/>
        </authorList>
    </citation>
    <scope>NUCLEOTIDE SEQUENCE [LARGE SCALE GENOMIC DNA]</scope>
    <source>
        <strain evidence="7 8">S1-36</strain>
    </source>
</reference>
<evidence type="ECO:0000256" key="2">
    <source>
        <dbReference type="ARBA" id="ARBA00008787"/>
    </source>
</evidence>
<keyword evidence="3 6" id="KW-0963">Cytoplasm</keyword>
<dbReference type="EMBL" id="PKUR01000002">
    <property type="protein sequence ID" value="PLW86097.1"/>
    <property type="molecule type" value="Genomic_DNA"/>
</dbReference>
<comment type="caution">
    <text evidence="7">The sequence shown here is derived from an EMBL/GenBank/DDBJ whole genome shotgun (WGS) entry which is preliminary data.</text>
</comment>
<comment type="subcellular location">
    <subcellularLocation>
        <location evidence="1 6">Cytoplasm</location>
        <location evidence="1 6">Cytosol</location>
    </subcellularLocation>
</comment>
<dbReference type="PANTHER" id="PTHR34773:SF1">
    <property type="entry name" value="FLAGELLAR SECRETION CHAPERONE FLIS"/>
    <property type="match status" value="1"/>
</dbReference>
<name>A0AAP8ME27_9GAMM</name>
<gene>
    <name evidence="7" type="primary">fliS</name>
    <name evidence="7" type="ORF">C0029_06515</name>
</gene>
<dbReference type="RefSeq" id="WP_084198744.1">
    <property type="nucleotide sequence ID" value="NZ_BMYL01000002.1"/>
</dbReference>
<accession>A0AAP8ME27</accession>
<dbReference type="GO" id="GO:0071973">
    <property type="term" value="P:bacterial-type flagellum-dependent cell motility"/>
    <property type="evidence" value="ECO:0007669"/>
    <property type="project" value="TreeGrafter"/>
</dbReference>
<dbReference type="AlphaFoldDB" id="A0AAP8ME27"/>
<dbReference type="PIRSF" id="PIRSF039090">
    <property type="entry name" value="Flis"/>
    <property type="match status" value="1"/>
</dbReference>
<evidence type="ECO:0000256" key="5">
    <source>
        <dbReference type="ARBA" id="ARBA00023186"/>
    </source>
</evidence>
<dbReference type="Gene3D" id="1.20.120.340">
    <property type="entry name" value="Flagellar protein FliS"/>
    <property type="match status" value="1"/>
</dbReference>
<keyword evidence="7" id="KW-0966">Cell projection</keyword>
<comment type="similarity">
    <text evidence="2 6">Belongs to the FliS family.</text>
</comment>
<dbReference type="PANTHER" id="PTHR34773">
    <property type="entry name" value="FLAGELLAR SECRETION CHAPERONE FLIS"/>
    <property type="match status" value="1"/>
</dbReference>
<dbReference type="GO" id="GO:0044780">
    <property type="term" value="P:bacterial-type flagellum assembly"/>
    <property type="evidence" value="ECO:0007669"/>
    <property type="project" value="InterPro"/>
</dbReference>
<dbReference type="KEGG" id="hja:BST95_07470"/>
<evidence type="ECO:0000256" key="6">
    <source>
        <dbReference type="PIRNR" id="PIRNR039090"/>
    </source>
</evidence>
<dbReference type="CDD" id="cd16098">
    <property type="entry name" value="FliS"/>
    <property type="match status" value="1"/>
</dbReference>
<dbReference type="GO" id="GO:0005829">
    <property type="term" value="C:cytosol"/>
    <property type="evidence" value="ECO:0007669"/>
    <property type="project" value="UniProtKB-SubCell"/>
</dbReference>